<protein>
    <submittedName>
        <fullName evidence="1">Uncharacterized protein</fullName>
    </submittedName>
</protein>
<dbReference type="AlphaFoldDB" id="A0A5J4UAR7"/>
<dbReference type="EMBL" id="SNRW01018787">
    <property type="protein sequence ID" value="KAA6367002.1"/>
    <property type="molecule type" value="Genomic_DNA"/>
</dbReference>
<comment type="caution">
    <text evidence="1">The sequence shown here is derived from an EMBL/GenBank/DDBJ whole genome shotgun (WGS) entry which is preliminary data.</text>
</comment>
<evidence type="ECO:0000313" key="2">
    <source>
        <dbReference type="Proteomes" id="UP000324800"/>
    </source>
</evidence>
<evidence type="ECO:0000313" key="1">
    <source>
        <dbReference type="EMBL" id="KAA6367002.1"/>
    </source>
</evidence>
<organism evidence="1 2">
    <name type="scientific">Streblomastix strix</name>
    <dbReference type="NCBI Taxonomy" id="222440"/>
    <lineage>
        <taxon>Eukaryota</taxon>
        <taxon>Metamonada</taxon>
        <taxon>Preaxostyla</taxon>
        <taxon>Oxymonadida</taxon>
        <taxon>Streblomastigidae</taxon>
        <taxon>Streblomastix</taxon>
    </lineage>
</organism>
<dbReference type="Proteomes" id="UP000324800">
    <property type="component" value="Unassembled WGS sequence"/>
</dbReference>
<name>A0A5J4UAR7_9EUKA</name>
<accession>A0A5J4UAR7</accession>
<sequence length="93" mass="10919">MGRPFEKQRMCNISKHAELGPTLVGPVHLLLKSLTYSDILEPYYIVYYKQLWNLMQSSIIGPHLQYHRQFNTPPVHIEKLQQSPIFANFTFSK</sequence>
<reference evidence="1 2" key="1">
    <citation type="submission" date="2019-03" db="EMBL/GenBank/DDBJ databases">
        <title>Single cell metagenomics reveals metabolic interactions within the superorganism composed of flagellate Streblomastix strix and complex community of Bacteroidetes bacteria on its surface.</title>
        <authorList>
            <person name="Treitli S.C."/>
            <person name="Kolisko M."/>
            <person name="Husnik F."/>
            <person name="Keeling P."/>
            <person name="Hampl V."/>
        </authorList>
    </citation>
    <scope>NUCLEOTIDE SEQUENCE [LARGE SCALE GENOMIC DNA]</scope>
    <source>
        <strain evidence="1">ST1C</strain>
    </source>
</reference>
<proteinExistence type="predicted"/>
<gene>
    <name evidence="1" type="ORF">EZS28_037470</name>
</gene>